<accession>A0A1L8CQ14</accession>
<gene>
    <name evidence="1" type="ORF">MMIC_P1999</name>
</gene>
<dbReference type="STRING" id="1921010.MMIC_P1999"/>
<comment type="caution">
    <text evidence="1">The sequence shown here is derived from an EMBL/GenBank/DDBJ whole genome shotgun (WGS) entry which is preliminary data.</text>
</comment>
<protein>
    <submittedName>
        <fullName evidence="1">Uncharacterized protein</fullName>
    </submittedName>
</protein>
<proteinExistence type="predicted"/>
<reference evidence="1 2" key="1">
    <citation type="journal article" date="2017" name="Arch. Microbiol.">
        <title>Mariprofundus micogutta sp. nov., a novel iron-oxidizing zetaproteobacterium isolated from a deep-sea hydrothermal field at the Bayonnaise knoll of the Izu-Ogasawara arc, and a description of Mariprofundales ord. nov. and Zetaproteobacteria classis nov.</title>
        <authorList>
            <person name="Makita H."/>
            <person name="Tanaka E."/>
            <person name="Mitsunobu S."/>
            <person name="Miyazaki M."/>
            <person name="Nunoura T."/>
            <person name="Uematsu K."/>
            <person name="Takaki Y."/>
            <person name="Nishi S."/>
            <person name="Shimamura S."/>
            <person name="Takai K."/>
        </authorList>
    </citation>
    <scope>NUCLEOTIDE SEQUENCE [LARGE SCALE GENOMIC DNA]</scope>
    <source>
        <strain evidence="1 2">ET2</strain>
    </source>
</reference>
<name>A0A1L8CQ14_9PROT</name>
<sequence length="183" mass="21154">MFQLFQKRNEPKKAARQSASPCVFIVQWGETFLIRALHGSHPSGELKLVQTVPSVCRLIPLNNKYSGASWNGVENPGRSITHWTSAFGSPASRLPRQMSKTGIKRRSRDRFWICRIGNPQDRLVPGRLSFTPFFTAKERGMLCFSRVVTIECIYLTGIKSFLQAWFPLMRDEPFFWPERDFRI</sequence>
<evidence type="ECO:0000313" key="2">
    <source>
        <dbReference type="Proteomes" id="UP000231632"/>
    </source>
</evidence>
<evidence type="ECO:0000313" key="1">
    <source>
        <dbReference type="EMBL" id="GAV21020.1"/>
    </source>
</evidence>
<keyword evidence="2" id="KW-1185">Reference proteome</keyword>
<dbReference type="EMBL" id="BDFD01000019">
    <property type="protein sequence ID" value="GAV21020.1"/>
    <property type="molecule type" value="Genomic_DNA"/>
</dbReference>
<dbReference type="AlphaFoldDB" id="A0A1L8CQ14"/>
<dbReference type="Proteomes" id="UP000231632">
    <property type="component" value="Unassembled WGS sequence"/>
</dbReference>
<organism evidence="1 2">
    <name type="scientific">Mariprofundus micogutta</name>
    <dbReference type="NCBI Taxonomy" id="1921010"/>
    <lineage>
        <taxon>Bacteria</taxon>
        <taxon>Pseudomonadati</taxon>
        <taxon>Pseudomonadota</taxon>
        <taxon>Candidatius Mariprofundia</taxon>
        <taxon>Mariprofundales</taxon>
        <taxon>Mariprofundaceae</taxon>
        <taxon>Mariprofundus</taxon>
    </lineage>
</organism>